<gene>
    <name evidence="1" type="ORF">J5285_25985</name>
</gene>
<dbReference type="Pfam" id="PF26125">
    <property type="entry name" value="AcrVA2-like"/>
    <property type="match status" value="1"/>
</dbReference>
<reference evidence="1 2" key="1">
    <citation type="submission" date="2021-03" db="EMBL/GenBank/DDBJ databases">
        <title>Rapid diversification of plasmids in a genus of pathogenic and nitrogen fixing bacteria.</title>
        <authorList>
            <person name="Weisberg A.J."/>
            <person name="Miller M."/>
            <person name="Ream W."/>
            <person name="Grunwald N.J."/>
            <person name="Chang J.H."/>
        </authorList>
    </citation>
    <scope>NUCLEOTIDE SEQUENCE [LARGE SCALE GENOMIC DNA]</scope>
    <source>
        <strain evidence="1 2">AF3.44</strain>
        <plasmid evidence="1 2">unnamed2</plasmid>
    </source>
</reference>
<evidence type="ECO:0000313" key="1">
    <source>
        <dbReference type="EMBL" id="QYA10807.1"/>
    </source>
</evidence>
<proteinExistence type="predicted"/>
<keyword evidence="2" id="KW-1185">Reference proteome</keyword>
<sequence length="267" mass="30097">MRLHTALEHIKAGSFRTMEPWKAGELDEMTTFISHYAGEIMEFSFDYVDTDEKGETLQTFINFANDLWDAAIVPIPHRLFWVSWVQKVMDQSVKMAAFCERLDSPSDNRPMGLTVRVMFESQRGTGFSFINQVGHFVLGDHKQLLMNYADNDSSALLVENGVGIVKALLGALATPQAIRREEPAPDKLNKSRAKKGRVPIRPVVVIDVRASQQLASAKRGEGSYTVRPHWRRGHIRHLNDGRLIPIPPCCVNMETGVPIKPEYVVKV</sequence>
<geneLocation type="plasmid" evidence="1 2">
    <name>unnamed2</name>
</geneLocation>
<dbReference type="RefSeq" id="WP_174051887.1">
    <property type="nucleotide sequence ID" value="NZ_CP072171.1"/>
</dbReference>
<dbReference type="EMBL" id="CP072171">
    <property type="protein sequence ID" value="QYA10807.1"/>
    <property type="molecule type" value="Genomic_DNA"/>
</dbReference>
<evidence type="ECO:0000313" key="2">
    <source>
        <dbReference type="Proteomes" id="UP000826513"/>
    </source>
</evidence>
<dbReference type="InterPro" id="IPR058915">
    <property type="entry name" value="AcrVA2-like"/>
</dbReference>
<accession>A0ABX8TC14</accession>
<protein>
    <submittedName>
        <fullName evidence="1">Uncharacterized protein</fullName>
    </submittedName>
</protein>
<dbReference type="Proteomes" id="UP000826513">
    <property type="component" value="Plasmid unnamed2"/>
</dbReference>
<organism evidence="1 2">
    <name type="scientific">Agrobacterium larrymoorei</name>
    <dbReference type="NCBI Taxonomy" id="160699"/>
    <lineage>
        <taxon>Bacteria</taxon>
        <taxon>Pseudomonadati</taxon>
        <taxon>Pseudomonadota</taxon>
        <taxon>Alphaproteobacteria</taxon>
        <taxon>Hyphomicrobiales</taxon>
        <taxon>Rhizobiaceae</taxon>
        <taxon>Rhizobium/Agrobacterium group</taxon>
        <taxon>Agrobacterium</taxon>
    </lineage>
</organism>
<keyword evidence="1" id="KW-0614">Plasmid</keyword>
<name>A0ABX8TC14_9HYPH</name>